<dbReference type="Gene3D" id="3.20.20.140">
    <property type="entry name" value="Metal-dependent hydrolases"/>
    <property type="match status" value="1"/>
</dbReference>
<dbReference type="Gene3D" id="3.10.310.70">
    <property type="match status" value="1"/>
</dbReference>
<accession>A0ABV7V9J4</accession>
<proteinExistence type="predicted"/>
<dbReference type="InterPro" id="IPR032466">
    <property type="entry name" value="Metal_Hydrolase"/>
</dbReference>
<comment type="caution">
    <text evidence="3">The sequence shown here is derived from an EMBL/GenBank/DDBJ whole genome shotgun (WGS) entry which is preliminary data.</text>
</comment>
<dbReference type="SUPFAM" id="SSF51338">
    <property type="entry name" value="Composite domain of metallo-dependent hydrolases"/>
    <property type="match status" value="1"/>
</dbReference>
<dbReference type="SUPFAM" id="SSF51556">
    <property type="entry name" value="Metallo-dependent hydrolases"/>
    <property type="match status" value="1"/>
</dbReference>
<evidence type="ECO:0000313" key="4">
    <source>
        <dbReference type="Proteomes" id="UP001595683"/>
    </source>
</evidence>
<dbReference type="EC" id="3.5.-.-" evidence="3"/>
<keyword evidence="4" id="KW-1185">Reference proteome</keyword>
<dbReference type="InterPro" id="IPR013108">
    <property type="entry name" value="Amidohydro_3"/>
</dbReference>
<dbReference type="InterPro" id="IPR033932">
    <property type="entry name" value="YtcJ-like"/>
</dbReference>
<dbReference type="GO" id="GO:0016787">
    <property type="term" value="F:hydrolase activity"/>
    <property type="evidence" value="ECO:0007669"/>
    <property type="project" value="UniProtKB-KW"/>
</dbReference>
<dbReference type="Proteomes" id="UP001595683">
    <property type="component" value="Unassembled WGS sequence"/>
</dbReference>
<keyword evidence="3" id="KW-0378">Hydrolase</keyword>
<dbReference type="PANTHER" id="PTHR22642">
    <property type="entry name" value="IMIDAZOLONEPROPIONASE"/>
    <property type="match status" value="1"/>
</dbReference>
<protein>
    <submittedName>
        <fullName evidence="3">Amidohydrolase</fullName>
        <ecNumber evidence="3">3.5.-.-</ecNumber>
    </submittedName>
</protein>
<dbReference type="RefSeq" id="WP_191325481.1">
    <property type="nucleotide sequence ID" value="NZ_BMZP01000018.1"/>
</dbReference>
<dbReference type="PANTHER" id="PTHR22642:SF2">
    <property type="entry name" value="PROTEIN LONG AFTER FAR-RED 3"/>
    <property type="match status" value="1"/>
</dbReference>
<gene>
    <name evidence="3" type="ORF">ACFOOT_15490</name>
</gene>
<evidence type="ECO:0000313" key="3">
    <source>
        <dbReference type="EMBL" id="MFC3672823.1"/>
    </source>
</evidence>
<feature type="chain" id="PRO_5045534298" evidence="1">
    <location>
        <begin position="23"/>
        <end position="594"/>
    </location>
</feature>
<keyword evidence="1" id="KW-0732">Signal</keyword>
<dbReference type="CDD" id="cd01300">
    <property type="entry name" value="YtcJ_like"/>
    <property type="match status" value="1"/>
</dbReference>
<evidence type="ECO:0000259" key="2">
    <source>
        <dbReference type="Pfam" id="PF07969"/>
    </source>
</evidence>
<organism evidence="3 4">
    <name type="scientific">Novosphingobium pokkalii</name>
    <dbReference type="NCBI Taxonomy" id="1770194"/>
    <lineage>
        <taxon>Bacteria</taxon>
        <taxon>Pseudomonadati</taxon>
        <taxon>Pseudomonadota</taxon>
        <taxon>Alphaproteobacteria</taxon>
        <taxon>Sphingomonadales</taxon>
        <taxon>Sphingomonadaceae</taxon>
        <taxon>Novosphingobium</taxon>
    </lineage>
</organism>
<dbReference type="Pfam" id="PF07969">
    <property type="entry name" value="Amidohydro_3"/>
    <property type="match status" value="1"/>
</dbReference>
<dbReference type="InterPro" id="IPR011059">
    <property type="entry name" value="Metal-dep_hydrolase_composite"/>
</dbReference>
<dbReference type="Gene3D" id="2.30.40.10">
    <property type="entry name" value="Urease, subunit C, domain 1"/>
    <property type="match status" value="1"/>
</dbReference>
<dbReference type="EMBL" id="JBHRYE010000024">
    <property type="protein sequence ID" value="MFC3672823.1"/>
    <property type="molecule type" value="Genomic_DNA"/>
</dbReference>
<reference evidence="4" key="1">
    <citation type="journal article" date="2019" name="Int. J. Syst. Evol. Microbiol.">
        <title>The Global Catalogue of Microorganisms (GCM) 10K type strain sequencing project: providing services to taxonomists for standard genome sequencing and annotation.</title>
        <authorList>
            <consortium name="The Broad Institute Genomics Platform"/>
            <consortium name="The Broad Institute Genome Sequencing Center for Infectious Disease"/>
            <person name="Wu L."/>
            <person name="Ma J."/>
        </authorList>
    </citation>
    <scope>NUCLEOTIDE SEQUENCE [LARGE SCALE GENOMIC DNA]</scope>
    <source>
        <strain evidence="4">KCTC 42224</strain>
    </source>
</reference>
<name>A0ABV7V9J4_9SPHN</name>
<sequence length="594" mass="62465">MPFLRPLALLTGSSLIATAANAATAPAADTVLLHGQIHTIDAHDSVAQALAIKDGRIVYVGGDAGAKAFTGPATQTIDLKGGVVMPGLVDAHMHPLEGGSGLLACDLQYKRLTVPEFQAALSACAAKEGAGHDGKWLIAVHWFQQEMQPLGIEMTKAMLDALPTTRPVAVFSSFGHSALVNSRGLALAGIDAKTPDPVGGGIHHDATGAPTGLLEDAAQDLVRKHVPAPTPEDDVVAARAALAAMAAQGVTTFLDADAPLESIRAFSVLSKAGELTARGHFAPHIAPEEGPAPEPALLRIVEWRRTYDQGAAQVQPTIMVRTIKLYMDGVITAPAFTGVMLAPYLENHGTAEKPDWQPGTNKGPAPYFPPPVLAPLLDRITALGFDPHMHADGDGAVRIALDAVAALRKSHPARDVRPAVAHDEIVDPADFPRYKALGVTPVLSLQWGKLAADTVAGAKDFLGPKRYAFMEPSGLLAKAGARITFGSDWPVDPLNEWFALKVGVTRRNDPSAGPEYSQPLPGGPPLTVAQTVRAATINAAWSLRAEGQVGSLERGKFADLIWIDRNIFAGDPDAIAQTRVLLTMVGGKVVYRAP</sequence>
<evidence type="ECO:0000256" key="1">
    <source>
        <dbReference type="SAM" id="SignalP"/>
    </source>
</evidence>
<feature type="domain" description="Amidohydrolase 3" evidence="2">
    <location>
        <begin position="75"/>
        <end position="591"/>
    </location>
</feature>
<feature type="signal peptide" evidence="1">
    <location>
        <begin position="1"/>
        <end position="22"/>
    </location>
</feature>